<dbReference type="OrthoDB" id="6078042at2759"/>
<dbReference type="Pfam" id="PF07177">
    <property type="entry name" value="Neuralized"/>
    <property type="match status" value="2"/>
</dbReference>
<dbReference type="EnsemblMetazoa" id="CapteT220600">
    <property type="protein sequence ID" value="CapteP220600"/>
    <property type="gene ID" value="CapteG220600"/>
</dbReference>
<evidence type="ECO:0000256" key="2">
    <source>
        <dbReference type="ARBA" id="ARBA00022737"/>
    </source>
</evidence>
<reference evidence="8" key="3">
    <citation type="submission" date="2015-06" db="UniProtKB">
        <authorList>
            <consortium name="EnsemblMetazoa"/>
        </authorList>
    </citation>
    <scope>IDENTIFICATION</scope>
</reference>
<dbReference type="Proteomes" id="UP000014760">
    <property type="component" value="Unassembled WGS sequence"/>
</dbReference>
<dbReference type="SMART" id="SM00588">
    <property type="entry name" value="NEUZ"/>
    <property type="match status" value="2"/>
</dbReference>
<dbReference type="GO" id="GO:0008270">
    <property type="term" value="F:zinc ion binding"/>
    <property type="evidence" value="ECO:0007669"/>
    <property type="project" value="UniProtKB-KW"/>
</dbReference>
<evidence type="ECO:0000313" key="9">
    <source>
        <dbReference type="Proteomes" id="UP000014760"/>
    </source>
</evidence>
<keyword evidence="1" id="KW-0479">Metal-binding</keyword>
<feature type="domain" description="NHR" evidence="6">
    <location>
        <begin position="225"/>
        <end position="380"/>
    </location>
</feature>
<dbReference type="STRING" id="283909.R7TXG4"/>
<protein>
    <recommendedName>
        <fullName evidence="6">NHR domain-containing protein</fullName>
    </recommendedName>
</protein>
<feature type="domain" description="NHR" evidence="6">
    <location>
        <begin position="21"/>
        <end position="176"/>
    </location>
</feature>
<dbReference type="Gene3D" id="2.60.120.920">
    <property type="match status" value="2"/>
</dbReference>
<accession>R7TXG4</accession>
<dbReference type="OMA" id="HTVRGKH"/>
<evidence type="ECO:0000259" key="6">
    <source>
        <dbReference type="PROSITE" id="PS51065"/>
    </source>
</evidence>
<evidence type="ECO:0000256" key="5">
    <source>
        <dbReference type="SAM" id="MobiDB-lite"/>
    </source>
</evidence>
<sequence>MGNTNQGAKGDMGNSALKGMPIHFHDIHSENIQLLADRRRAKRIESFCKGICFCDRPISLNERIYIRFAEVSTSWSGVVRFGFTSHDPATLNPAELPRYACPDLTNKPGFWAKALPERFAEHKNVLYFYVTRSGDVMFGVNGTEMGVFFSGVAVNVPLWALVDVYGNTTAMEFVDGHQLNNIASNDVIQRESSPALPTPQMQLQPIQPPQPQPGLRHHSHVNFSALPFHTTTGRNITLSSERTVAVRKVDEYCNGYVFTQVPLQCGEKIVVQILTVDATFHGGIAFGLTVCDPSSICSDQLPDDSDMLLERPEYWVVNKDVCTNPEVGDELSFFLTDEGEVIYGRNGHTIATLMHVDKTLPMWPFFDVYGNTQSIKSIGVARASVAGASPLTESQDNACNECSVCLDKAVDCVLYTCGHMCVCYTCGLDIKQKQGLIFEEFQWNRWTNDVDSRWAIPIGQCGSTALKLPEVFVEHLSYQPGPQIMQLGGGSRHRSKKGAMNFEGYRDKNGVKSPLQIRMIFSRQIFKTIKGMGN</sequence>
<dbReference type="PROSITE" id="PS51065">
    <property type="entry name" value="NHR"/>
    <property type="match status" value="2"/>
</dbReference>
<name>R7TXG4_CAPTE</name>
<dbReference type="HOGENOM" id="CLU_013230_0_0_1"/>
<evidence type="ECO:0000256" key="1">
    <source>
        <dbReference type="ARBA" id="ARBA00022723"/>
    </source>
</evidence>
<keyword evidence="4" id="KW-0862">Zinc</keyword>
<evidence type="ECO:0000256" key="4">
    <source>
        <dbReference type="ARBA" id="ARBA00022833"/>
    </source>
</evidence>
<dbReference type="InterPro" id="IPR013083">
    <property type="entry name" value="Znf_RING/FYVE/PHD"/>
</dbReference>
<reference evidence="9" key="1">
    <citation type="submission" date="2012-12" db="EMBL/GenBank/DDBJ databases">
        <authorList>
            <person name="Hellsten U."/>
            <person name="Grimwood J."/>
            <person name="Chapman J.A."/>
            <person name="Shapiro H."/>
            <person name="Aerts A."/>
            <person name="Otillar R.P."/>
            <person name="Terry A.Y."/>
            <person name="Boore J.L."/>
            <person name="Simakov O."/>
            <person name="Marletaz F."/>
            <person name="Cho S.-J."/>
            <person name="Edsinger-Gonzales E."/>
            <person name="Havlak P."/>
            <person name="Kuo D.-H."/>
            <person name="Larsson T."/>
            <person name="Lv J."/>
            <person name="Arendt D."/>
            <person name="Savage R."/>
            <person name="Osoegawa K."/>
            <person name="de Jong P."/>
            <person name="Lindberg D.R."/>
            <person name="Seaver E.C."/>
            <person name="Weisblat D.A."/>
            <person name="Putnam N.H."/>
            <person name="Grigoriev I.V."/>
            <person name="Rokhsar D.S."/>
        </authorList>
    </citation>
    <scope>NUCLEOTIDE SEQUENCE</scope>
    <source>
        <strain evidence="9">I ESC-2004</strain>
    </source>
</reference>
<keyword evidence="3" id="KW-0863">Zinc-finger</keyword>
<dbReference type="PANTHER" id="PTHR12429">
    <property type="entry name" value="NEURALIZED"/>
    <property type="match status" value="1"/>
</dbReference>
<evidence type="ECO:0000313" key="7">
    <source>
        <dbReference type="EMBL" id="ELT98618.1"/>
    </source>
</evidence>
<dbReference type="InterPro" id="IPR037962">
    <property type="entry name" value="Neuralized"/>
</dbReference>
<evidence type="ECO:0000256" key="3">
    <source>
        <dbReference type="ARBA" id="ARBA00022771"/>
    </source>
</evidence>
<dbReference type="InterPro" id="IPR043136">
    <property type="entry name" value="B30.2/SPRY_sf"/>
</dbReference>
<keyword evidence="2" id="KW-0677">Repeat</keyword>
<organism evidence="7">
    <name type="scientific">Capitella teleta</name>
    <name type="common">Polychaete worm</name>
    <dbReference type="NCBI Taxonomy" id="283909"/>
    <lineage>
        <taxon>Eukaryota</taxon>
        <taxon>Metazoa</taxon>
        <taxon>Spiralia</taxon>
        <taxon>Lophotrochozoa</taxon>
        <taxon>Annelida</taxon>
        <taxon>Polychaeta</taxon>
        <taxon>Sedentaria</taxon>
        <taxon>Scolecida</taxon>
        <taxon>Capitellidae</taxon>
        <taxon>Capitella</taxon>
    </lineage>
</organism>
<dbReference type="EMBL" id="KB307721">
    <property type="protein sequence ID" value="ELT98618.1"/>
    <property type="molecule type" value="Genomic_DNA"/>
</dbReference>
<dbReference type="PANTHER" id="PTHR12429:SF6">
    <property type="entry name" value="PROTEIN NEURALIZED"/>
    <property type="match status" value="1"/>
</dbReference>
<dbReference type="EMBL" id="AMQN01010399">
    <property type="status" value="NOT_ANNOTATED_CDS"/>
    <property type="molecule type" value="Genomic_DNA"/>
</dbReference>
<keyword evidence="9" id="KW-1185">Reference proteome</keyword>
<dbReference type="FunFam" id="2.60.120.920:FF:000005">
    <property type="entry name" value="Putative E3 ubiquitin-protein ligase NEURL1B"/>
    <property type="match status" value="2"/>
</dbReference>
<dbReference type="Gene3D" id="3.30.40.10">
    <property type="entry name" value="Zinc/RING finger domain, C3HC4 (zinc finger)"/>
    <property type="match status" value="1"/>
</dbReference>
<proteinExistence type="predicted"/>
<dbReference type="GO" id="GO:0061630">
    <property type="term" value="F:ubiquitin protein ligase activity"/>
    <property type="evidence" value="ECO:0007669"/>
    <property type="project" value="TreeGrafter"/>
</dbReference>
<dbReference type="InterPro" id="IPR006573">
    <property type="entry name" value="NHR_dom"/>
</dbReference>
<feature type="region of interest" description="Disordered" evidence="5">
    <location>
        <begin position="195"/>
        <end position="216"/>
    </location>
</feature>
<dbReference type="FunCoup" id="R7TXG4">
    <property type="interactions" value="524"/>
</dbReference>
<dbReference type="AlphaFoldDB" id="R7TXG4"/>
<gene>
    <name evidence="7" type="ORF">CAPTEDRAFT_220600</name>
</gene>
<reference evidence="7 9" key="2">
    <citation type="journal article" date="2013" name="Nature">
        <title>Insights into bilaterian evolution from three spiralian genomes.</title>
        <authorList>
            <person name="Simakov O."/>
            <person name="Marletaz F."/>
            <person name="Cho S.J."/>
            <person name="Edsinger-Gonzales E."/>
            <person name="Havlak P."/>
            <person name="Hellsten U."/>
            <person name="Kuo D.H."/>
            <person name="Larsson T."/>
            <person name="Lv J."/>
            <person name="Arendt D."/>
            <person name="Savage R."/>
            <person name="Osoegawa K."/>
            <person name="de Jong P."/>
            <person name="Grimwood J."/>
            <person name="Chapman J.A."/>
            <person name="Shapiro H."/>
            <person name="Aerts A."/>
            <person name="Otillar R.P."/>
            <person name="Terry A.Y."/>
            <person name="Boore J.L."/>
            <person name="Grigoriev I.V."/>
            <person name="Lindberg D.R."/>
            <person name="Seaver E.C."/>
            <person name="Weisblat D.A."/>
            <person name="Putnam N.H."/>
            <person name="Rokhsar D.S."/>
        </authorList>
    </citation>
    <scope>NUCLEOTIDE SEQUENCE</scope>
    <source>
        <strain evidence="7 9">I ESC-2004</strain>
    </source>
</reference>
<evidence type="ECO:0000313" key="8">
    <source>
        <dbReference type="EnsemblMetazoa" id="CapteP220600"/>
    </source>
</evidence>